<evidence type="ECO:0000313" key="2">
    <source>
        <dbReference type="EMBL" id="KAK4377792.1"/>
    </source>
</evidence>
<reference evidence="2" key="1">
    <citation type="submission" date="2023-12" db="EMBL/GenBank/DDBJ databases">
        <title>Genome assembly of Anisodus tanguticus.</title>
        <authorList>
            <person name="Wang Y.-J."/>
        </authorList>
    </citation>
    <scope>NUCLEOTIDE SEQUENCE</scope>
    <source>
        <strain evidence="2">KB-2021</strain>
        <tissue evidence="2">Leaf</tissue>
    </source>
</reference>
<dbReference type="AlphaFoldDB" id="A0AAE1SZ19"/>
<dbReference type="Proteomes" id="UP001291623">
    <property type="component" value="Unassembled WGS sequence"/>
</dbReference>
<organism evidence="2 3">
    <name type="scientific">Anisodus tanguticus</name>
    <dbReference type="NCBI Taxonomy" id="243964"/>
    <lineage>
        <taxon>Eukaryota</taxon>
        <taxon>Viridiplantae</taxon>
        <taxon>Streptophyta</taxon>
        <taxon>Embryophyta</taxon>
        <taxon>Tracheophyta</taxon>
        <taxon>Spermatophyta</taxon>
        <taxon>Magnoliopsida</taxon>
        <taxon>eudicotyledons</taxon>
        <taxon>Gunneridae</taxon>
        <taxon>Pentapetalae</taxon>
        <taxon>asterids</taxon>
        <taxon>lamiids</taxon>
        <taxon>Solanales</taxon>
        <taxon>Solanaceae</taxon>
        <taxon>Solanoideae</taxon>
        <taxon>Hyoscyameae</taxon>
        <taxon>Anisodus</taxon>
    </lineage>
</organism>
<gene>
    <name evidence="2" type="ORF">RND71_004088</name>
</gene>
<dbReference type="EMBL" id="JAVYJV010000002">
    <property type="protein sequence ID" value="KAK4377792.1"/>
    <property type="molecule type" value="Genomic_DNA"/>
</dbReference>
<feature type="region of interest" description="Disordered" evidence="1">
    <location>
        <begin position="56"/>
        <end position="75"/>
    </location>
</feature>
<evidence type="ECO:0000256" key="1">
    <source>
        <dbReference type="SAM" id="MobiDB-lite"/>
    </source>
</evidence>
<keyword evidence="3" id="KW-1185">Reference proteome</keyword>
<evidence type="ECO:0000313" key="3">
    <source>
        <dbReference type="Proteomes" id="UP001291623"/>
    </source>
</evidence>
<proteinExistence type="predicted"/>
<sequence length="128" mass="14147">MEGDTGNRTLLHLVSDEFYVINLFVVDEHELGLEVTNIVHHPESYSINVEAGTNCDNGIEANDSSNDSSSDDNEFDLEELELIRLQKKRQAKGKQAAANSRLVDETSEGEVGAQCQPPVPTLKRFKSS</sequence>
<protein>
    <submittedName>
        <fullName evidence="2">Uncharacterized protein</fullName>
    </submittedName>
</protein>
<comment type="caution">
    <text evidence="2">The sequence shown here is derived from an EMBL/GenBank/DDBJ whole genome shotgun (WGS) entry which is preliminary data.</text>
</comment>
<accession>A0AAE1SZ19</accession>
<feature type="region of interest" description="Disordered" evidence="1">
    <location>
        <begin position="89"/>
        <end position="128"/>
    </location>
</feature>
<name>A0AAE1SZ19_9SOLA</name>